<reference evidence="2" key="2">
    <citation type="submission" date="2023-03" db="EMBL/GenBank/DDBJ databases">
        <authorList>
            <person name="Inwood S.N."/>
            <person name="Skelly J.G."/>
            <person name="Guhlin J."/>
            <person name="Harrop T.W.R."/>
            <person name="Goldson S.G."/>
            <person name="Dearden P.K."/>
        </authorList>
    </citation>
    <scope>NUCLEOTIDE SEQUENCE</scope>
    <source>
        <strain evidence="2">Irish</strain>
        <tissue evidence="2">Whole body</tissue>
    </source>
</reference>
<dbReference type="EMBL" id="JAQQBS010001423">
    <property type="protein sequence ID" value="KAK0160520.1"/>
    <property type="molecule type" value="Genomic_DNA"/>
</dbReference>
<evidence type="ECO:0000256" key="1">
    <source>
        <dbReference type="SAM" id="MobiDB-lite"/>
    </source>
</evidence>
<feature type="region of interest" description="Disordered" evidence="1">
    <location>
        <begin position="39"/>
        <end position="86"/>
    </location>
</feature>
<feature type="compositionally biased region" description="Basic and acidic residues" evidence="1">
    <location>
        <begin position="39"/>
        <end position="48"/>
    </location>
</feature>
<dbReference type="GO" id="GO:0017053">
    <property type="term" value="C:transcription repressor complex"/>
    <property type="evidence" value="ECO:0007669"/>
    <property type="project" value="InterPro"/>
</dbReference>
<dbReference type="GO" id="GO:0000122">
    <property type="term" value="P:negative regulation of transcription by RNA polymerase II"/>
    <property type="evidence" value="ECO:0007669"/>
    <property type="project" value="TreeGrafter"/>
</dbReference>
<sequence length="259" mass="30269">MGKKRSGHIPTPNRVKVEVKDEIPDNEVHVARDRLKGALRELLHHSDEGSSMDSSEDTPAPEMKHQLRKTPKPSLPPPPTRRLRRRRQLPADQLFHHTYVMKLFDRSVDLAQFREDTPLYPICRAWLANQPRNPNLVPKIRSPSPEIIEEVHSESIFEDVNGELRDVHSLPEPLPREEILTRNRIPSPIPQPEDKLELNYEGQVLKSRELLMKGHRAHWSAVRRKWHAKAQKNEKRFYKSAQILGTIFKRKCKFIITYV</sequence>
<organism evidence="2 3">
    <name type="scientific">Microctonus aethiopoides</name>
    <dbReference type="NCBI Taxonomy" id="144406"/>
    <lineage>
        <taxon>Eukaryota</taxon>
        <taxon>Metazoa</taxon>
        <taxon>Ecdysozoa</taxon>
        <taxon>Arthropoda</taxon>
        <taxon>Hexapoda</taxon>
        <taxon>Insecta</taxon>
        <taxon>Pterygota</taxon>
        <taxon>Neoptera</taxon>
        <taxon>Endopterygota</taxon>
        <taxon>Hymenoptera</taxon>
        <taxon>Apocrita</taxon>
        <taxon>Ichneumonoidea</taxon>
        <taxon>Braconidae</taxon>
        <taxon>Euphorinae</taxon>
        <taxon>Microctonus</taxon>
    </lineage>
</organism>
<dbReference type="Proteomes" id="UP001168990">
    <property type="component" value="Unassembled WGS sequence"/>
</dbReference>
<dbReference type="Pfam" id="PF15306">
    <property type="entry name" value="LIN37"/>
    <property type="match status" value="1"/>
</dbReference>
<reference evidence="2" key="1">
    <citation type="journal article" date="2023" name="bioRxiv">
        <title>Scaffold-level genome assemblies of two parasitoid biocontrol wasps reveal the parthenogenesis mechanism and an associated novel virus.</title>
        <authorList>
            <person name="Inwood S."/>
            <person name="Skelly J."/>
            <person name="Guhlin J."/>
            <person name="Harrop T."/>
            <person name="Goldson S."/>
            <person name="Dearden P."/>
        </authorList>
    </citation>
    <scope>NUCLEOTIDE SEQUENCE</scope>
    <source>
        <strain evidence="2">Irish</strain>
        <tissue evidence="2">Whole body</tissue>
    </source>
</reference>
<proteinExistence type="predicted"/>
<dbReference type="GO" id="GO:0031523">
    <property type="term" value="C:Myb complex"/>
    <property type="evidence" value="ECO:0007669"/>
    <property type="project" value="TreeGrafter"/>
</dbReference>
<comment type="caution">
    <text evidence="2">The sequence shown here is derived from an EMBL/GenBank/DDBJ whole genome shotgun (WGS) entry which is preliminary data.</text>
</comment>
<dbReference type="InterPro" id="IPR028226">
    <property type="entry name" value="LIN37"/>
</dbReference>
<gene>
    <name evidence="2" type="ORF">PV328_007922</name>
</gene>
<dbReference type="PANTHER" id="PTHR31336">
    <property type="entry name" value="LIN37 HOMOLOG"/>
    <property type="match status" value="1"/>
</dbReference>
<name>A0AA39CAM1_9HYME</name>
<evidence type="ECO:0000313" key="3">
    <source>
        <dbReference type="Proteomes" id="UP001168990"/>
    </source>
</evidence>
<evidence type="ECO:0008006" key="4">
    <source>
        <dbReference type="Google" id="ProtNLM"/>
    </source>
</evidence>
<protein>
    <recommendedName>
        <fullName evidence="4">Protein lin-37 homolog</fullName>
    </recommendedName>
</protein>
<accession>A0AA39CAM1</accession>
<dbReference type="PANTHER" id="PTHR31336:SF3">
    <property type="entry name" value="PROTEIN LIN-37 HOMOLOG"/>
    <property type="match status" value="1"/>
</dbReference>
<keyword evidence="3" id="KW-1185">Reference proteome</keyword>
<evidence type="ECO:0000313" key="2">
    <source>
        <dbReference type="EMBL" id="KAK0160520.1"/>
    </source>
</evidence>
<dbReference type="AlphaFoldDB" id="A0AA39CAM1"/>